<name>A0A1V9X6R9_9ACAR</name>
<organism evidence="2 3">
    <name type="scientific">Tropilaelaps mercedesae</name>
    <dbReference type="NCBI Taxonomy" id="418985"/>
    <lineage>
        <taxon>Eukaryota</taxon>
        <taxon>Metazoa</taxon>
        <taxon>Ecdysozoa</taxon>
        <taxon>Arthropoda</taxon>
        <taxon>Chelicerata</taxon>
        <taxon>Arachnida</taxon>
        <taxon>Acari</taxon>
        <taxon>Parasitiformes</taxon>
        <taxon>Mesostigmata</taxon>
        <taxon>Gamasina</taxon>
        <taxon>Dermanyssoidea</taxon>
        <taxon>Laelapidae</taxon>
        <taxon>Tropilaelaps</taxon>
    </lineage>
</organism>
<keyword evidence="1" id="KW-0943">RNA-mediated gene silencing</keyword>
<evidence type="ECO:0000256" key="1">
    <source>
        <dbReference type="RuleBase" id="RU367083"/>
    </source>
</evidence>
<keyword evidence="1" id="KW-0805">Transcription regulation</keyword>
<evidence type="ECO:0000313" key="2">
    <source>
        <dbReference type="EMBL" id="OQR69108.1"/>
    </source>
</evidence>
<comment type="function">
    <text evidence="1">Component of the CCR4-NOT complex which is one of the major cellular mRNA deadenylases and is linked to various cellular processes including bulk mRNA degradation, miRNA-mediated repression, translational repression during translational initiation and general transcription regulation.</text>
</comment>
<keyword evidence="1" id="KW-0539">Nucleus</keyword>
<dbReference type="EMBL" id="MNPL01022103">
    <property type="protein sequence ID" value="OQR69108.1"/>
    <property type="molecule type" value="Genomic_DNA"/>
</dbReference>
<dbReference type="AlphaFoldDB" id="A0A1V9X6R9"/>
<dbReference type="PANTHER" id="PTHR12979:SF5">
    <property type="entry name" value="CCR4-NOT TRANSCRIPTION COMPLEX SUBUNIT 10"/>
    <property type="match status" value="1"/>
</dbReference>
<dbReference type="GO" id="GO:0005634">
    <property type="term" value="C:nucleus"/>
    <property type="evidence" value="ECO:0007669"/>
    <property type="project" value="UniProtKB-SubCell"/>
</dbReference>
<dbReference type="PANTHER" id="PTHR12979">
    <property type="entry name" value="CCR4-NOT TRANSCRIPTION COMPLEX SUBUNIT 10"/>
    <property type="match status" value="1"/>
</dbReference>
<dbReference type="Proteomes" id="UP000192247">
    <property type="component" value="Unassembled WGS sequence"/>
</dbReference>
<keyword evidence="1" id="KW-0804">Transcription</keyword>
<protein>
    <recommendedName>
        <fullName evidence="1">CCR4-NOT transcription complex subunit 10</fullName>
    </recommendedName>
</protein>
<dbReference type="STRING" id="418985.A0A1V9X6R9"/>
<dbReference type="GO" id="GO:0017148">
    <property type="term" value="P:negative regulation of translation"/>
    <property type="evidence" value="ECO:0007669"/>
    <property type="project" value="TreeGrafter"/>
</dbReference>
<dbReference type="OrthoDB" id="25157at2759"/>
<dbReference type="GO" id="GO:0005737">
    <property type="term" value="C:cytoplasm"/>
    <property type="evidence" value="ECO:0007669"/>
    <property type="project" value="UniProtKB-SubCell"/>
</dbReference>
<keyword evidence="1" id="KW-0810">Translation regulation</keyword>
<comment type="similarity">
    <text evidence="1">Belongs to the CNOT10 family.</text>
</comment>
<reference evidence="2 3" key="1">
    <citation type="journal article" date="2017" name="Gigascience">
        <title>Draft genome of the honey bee ectoparasitic mite, Tropilaelaps mercedesae, is shaped by the parasitic life history.</title>
        <authorList>
            <person name="Dong X."/>
            <person name="Armstrong S.D."/>
            <person name="Xia D."/>
            <person name="Makepeace B.L."/>
            <person name="Darby A.C."/>
            <person name="Kadowaki T."/>
        </authorList>
    </citation>
    <scope>NUCLEOTIDE SEQUENCE [LARGE SCALE GENOMIC DNA]</scope>
    <source>
        <strain evidence="2">Wuxi-XJTLU</strain>
    </source>
</reference>
<sequence length="280" mass="31990">MTELNDEKELDAVSDGEKTLAVEALKAFRDRDTKSTVVRLNQLRDKRPKDSKVLHNCLIASSESSASLLTQLEELVSSLDCDEVDSCVIHINIALLHFRKQRFHHAQKLLERFVHLVEPLGEGMYRDALLLYMETCLKLNYPERVPKLIATLESLLFGRVSTPRPGDSSPQENRDQVEQNLQWKPIVNQYRVRCLLALHSLKACKREVKNLNGEEKDRDDKESFGVVMSAFVRAQLEQQRDSGRKAIKILNTLHGREVLGSRHLATLYYNDMAAIHFKAG</sequence>
<evidence type="ECO:0000313" key="3">
    <source>
        <dbReference type="Proteomes" id="UP000192247"/>
    </source>
</evidence>
<proteinExistence type="inferred from homology"/>
<dbReference type="GO" id="GO:0031047">
    <property type="term" value="P:regulatory ncRNA-mediated gene silencing"/>
    <property type="evidence" value="ECO:0007669"/>
    <property type="project" value="UniProtKB-UniRule"/>
</dbReference>
<accession>A0A1V9X6R9</accession>
<dbReference type="GO" id="GO:0030014">
    <property type="term" value="C:CCR4-NOT complex"/>
    <property type="evidence" value="ECO:0007669"/>
    <property type="project" value="UniProtKB-UniRule"/>
</dbReference>
<gene>
    <name evidence="2" type="ORF">BIW11_12472</name>
</gene>
<dbReference type="InParanoid" id="A0A1V9X6R9"/>
<keyword evidence="1" id="KW-0963">Cytoplasm</keyword>
<comment type="subcellular location">
    <subcellularLocation>
        <location evidence="1">Cytoplasm</location>
    </subcellularLocation>
    <subcellularLocation>
        <location evidence="1">Nucleus</location>
    </subcellularLocation>
</comment>
<keyword evidence="3" id="KW-1185">Reference proteome</keyword>
<dbReference type="GO" id="GO:0006402">
    <property type="term" value="P:mRNA catabolic process"/>
    <property type="evidence" value="ECO:0007669"/>
    <property type="project" value="TreeGrafter"/>
</dbReference>
<dbReference type="InterPro" id="IPR039740">
    <property type="entry name" value="CNOT10"/>
</dbReference>
<comment type="caution">
    <text evidence="2">The sequence shown here is derived from an EMBL/GenBank/DDBJ whole genome shotgun (WGS) entry which is preliminary data.</text>
</comment>